<comment type="subcellular location">
    <subcellularLocation>
        <location evidence="1">Cell inner membrane</location>
        <topology evidence="1">Single-pass membrane protein</topology>
        <orientation evidence="1">Periplasmic side</orientation>
    </subcellularLocation>
</comment>
<organism evidence="11 12">
    <name type="scientific">Sphingomonas aliaeris</name>
    <dbReference type="NCBI Taxonomy" id="2759526"/>
    <lineage>
        <taxon>Bacteria</taxon>
        <taxon>Pseudomonadati</taxon>
        <taxon>Pseudomonadota</taxon>
        <taxon>Alphaproteobacteria</taxon>
        <taxon>Sphingomonadales</taxon>
        <taxon>Sphingomonadaceae</taxon>
        <taxon>Sphingomonas</taxon>
    </lineage>
</organism>
<dbReference type="InterPro" id="IPR037682">
    <property type="entry name" value="TonB_C"/>
</dbReference>
<dbReference type="NCBIfam" id="TIGR01352">
    <property type="entry name" value="tonB_Cterm"/>
    <property type="match status" value="1"/>
</dbReference>
<dbReference type="InterPro" id="IPR006260">
    <property type="entry name" value="TonB/TolA_C"/>
</dbReference>
<evidence type="ECO:0000256" key="5">
    <source>
        <dbReference type="ARBA" id="ARBA00022519"/>
    </source>
</evidence>
<dbReference type="Pfam" id="PF03544">
    <property type="entry name" value="TonB_C"/>
    <property type="match status" value="1"/>
</dbReference>
<dbReference type="PROSITE" id="PS52015">
    <property type="entry name" value="TONB_CTD"/>
    <property type="match status" value="1"/>
</dbReference>
<comment type="similarity">
    <text evidence="2">Belongs to the TonB family.</text>
</comment>
<dbReference type="RefSeq" id="WP_202095213.1">
    <property type="nucleotide sequence ID" value="NZ_CP061035.1"/>
</dbReference>
<dbReference type="KEGG" id="sari:H5J25_06320"/>
<keyword evidence="12" id="KW-1185">Reference proteome</keyword>
<keyword evidence="8" id="KW-1133">Transmembrane helix</keyword>
<evidence type="ECO:0000256" key="9">
    <source>
        <dbReference type="ARBA" id="ARBA00023136"/>
    </source>
</evidence>
<keyword evidence="3" id="KW-0813">Transport</keyword>
<proteinExistence type="inferred from homology"/>
<evidence type="ECO:0000256" key="2">
    <source>
        <dbReference type="ARBA" id="ARBA00006555"/>
    </source>
</evidence>
<dbReference type="Proteomes" id="UP000595894">
    <property type="component" value="Chromosome"/>
</dbReference>
<protein>
    <submittedName>
        <fullName evidence="11">Energy transducer TonB</fullName>
    </submittedName>
</protein>
<evidence type="ECO:0000259" key="10">
    <source>
        <dbReference type="PROSITE" id="PS52015"/>
    </source>
</evidence>
<dbReference type="EMBL" id="CP061035">
    <property type="protein sequence ID" value="QQV78290.1"/>
    <property type="molecule type" value="Genomic_DNA"/>
</dbReference>
<evidence type="ECO:0000256" key="1">
    <source>
        <dbReference type="ARBA" id="ARBA00004383"/>
    </source>
</evidence>
<sequence length="258" mass="28385">MATPNESSKDVAWKPSGPWFVEYADNMCVLNRNYGTGRERLLLGFRPSPMGERMEVVTITSEARGVTMRGTGKVDILPDGRSVPSDFVSWRPKDRPDTRVTMFELSEKDINDVLSAGQFKMSGAGLKTVQVALKGTTAARDALRKCSDDLLQSWKIDPAERSLMAQRPLALGMASWVRDNDYPIAALKAGAQGTTSIIWRVGIDGRVTDCRVVRSSGHALLDETACKLAVKYSRYKPAVGKDGKPMAAHVSLNFTWML</sequence>
<dbReference type="GO" id="GO:0055085">
    <property type="term" value="P:transmembrane transport"/>
    <property type="evidence" value="ECO:0007669"/>
    <property type="project" value="InterPro"/>
</dbReference>
<dbReference type="InterPro" id="IPR051045">
    <property type="entry name" value="TonB-dependent_transducer"/>
</dbReference>
<dbReference type="GO" id="GO:0005886">
    <property type="term" value="C:plasma membrane"/>
    <property type="evidence" value="ECO:0007669"/>
    <property type="project" value="UniProtKB-SubCell"/>
</dbReference>
<dbReference type="GO" id="GO:0015031">
    <property type="term" value="P:protein transport"/>
    <property type="evidence" value="ECO:0007669"/>
    <property type="project" value="UniProtKB-KW"/>
</dbReference>
<reference evidence="12" key="1">
    <citation type="submission" date="2020-09" db="EMBL/GenBank/DDBJ databases">
        <title>Sphingomonas sp., a new species isolated from pork steak.</title>
        <authorList>
            <person name="Heidler von Heilborn D."/>
        </authorList>
    </citation>
    <scope>NUCLEOTIDE SEQUENCE [LARGE SCALE GENOMIC DNA]</scope>
</reference>
<feature type="domain" description="TonB C-terminal" evidence="10">
    <location>
        <begin position="167"/>
        <end position="258"/>
    </location>
</feature>
<dbReference type="SUPFAM" id="SSF74653">
    <property type="entry name" value="TolA/TonB C-terminal domain"/>
    <property type="match status" value="1"/>
</dbReference>
<gene>
    <name evidence="11" type="ORF">H5J25_06320</name>
</gene>
<keyword evidence="9" id="KW-0472">Membrane</keyword>
<evidence type="ECO:0000256" key="8">
    <source>
        <dbReference type="ARBA" id="ARBA00022989"/>
    </source>
</evidence>
<dbReference type="AlphaFoldDB" id="A0A974NWR1"/>
<keyword evidence="5" id="KW-0997">Cell inner membrane</keyword>
<dbReference type="PANTHER" id="PTHR33446">
    <property type="entry name" value="PROTEIN TONB-RELATED"/>
    <property type="match status" value="1"/>
</dbReference>
<evidence type="ECO:0000256" key="6">
    <source>
        <dbReference type="ARBA" id="ARBA00022692"/>
    </source>
</evidence>
<keyword evidence="4" id="KW-1003">Cell membrane</keyword>
<name>A0A974NWR1_9SPHN</name>
<evidence type="ECO:0000256" key="3">
    <source>
        <dbReference type="ARBA" id="ARBA00022448"/>
    </source>
</evidence>
<keyword evidence="6" id="KW-0812">Transmembrane</keyword>
<evidence type="ECO:0000256" key="7">
    <source>
        <dbReference type="ARBA" id="ARBA00022927"/>
    </source>
</evidence>
<dbReference type="Gene3D" id="3.30.1150.10">
    <property type="match status" value="1"/>
</dbReference>
<evidence type="ECO:0000313" key="12">
    <source>
        <dbReference type="Proteomes" id="UP000595894"/>
    </source>
</evidence>
<evidence type="ECO:0000313" key="11">
    <source>
        <dbReference type="EMBL" id="QQV78290.1"/>
    </source>
</evidence>
<keyword evidence="7" id="KW-0653">Protein transport</keyword>
<evidence type="ECO:0000256" key="4">
    <source>
        <dbReference type="ARBA" id="ARBA00022475"/>
    </source>
</evidence>
<accession>A0A974NWR1</accession>